<dbReference type="KEGG" id="tng:GSTEN00026176G001"/>
<evidence type="ECO:0000256" key="2">
    <source>
        <dbReference type="ARBA" id="ARBA00022443"/>
    </source>
</evidence>
<feature type="compositionally biased region" description="Low complexity" evidence="9">
    <location>
        <begin position="1392"/>
        <end position="1404"/>
    </location>
</feature>
<organism evidence="12">
    <name type="scientific">Tetraodon nigroviridis</name>
    <name type="common">Spotted green pufferfish</name>
    <name type="synonym">Chelonodon nigroviridis</name>
    <dbReference type="NCBI Taxonomy" id="99883"/>
    <lineage>
        <taxon>Eukaryota</taxon>
        <taxon>Metazoa</taxon>
        <taxon>Chordata</taxon>
        <taxon>Craniata</taxon>
        <taxon>Vertebrata</taxon>
        <taxon>Euteleostomi</taxon>
        <taxon>Actinopterygii</taxon>
        <taxon>Neopterygii</taxon>
        <taxon>Teleostei</taxon>
        <taxon>Neoteleostei</taxon>
        <taxon>Acanthomorphata</taxon>
        <taxon>Eupercaria</taxon>
        <taxon>Tetraodontiformes</taxon>
        <taxon>Tetradontoidea</taxon>
        <taxon>Tetraodontidae</taxon>
        <taxon>Tetraodon</taxon>
    </lineage>
</organism>
<accession>Q4S059</accession>
<dbReference type="CDD" id="cd09498">
    <property type="entry name" value="SAM_caskin1_2_repeat2"/>
    <property type="match status" value="1"/>
</dbReference>
<evidence type="ECO:0000256" key="7">
    <source>
        <dbReference type="PROSITE-ProRule" id="PRU00023"/>
    </source>
</evidence>
<dbReference type="SUPFAM" id="SSF48403">
    <property type="entry name" value="Ankyrin repeat"/>
    <property type="match status" value="1"/>
</dbReference>
<feature type="compositionally biased region" description="Polar residues" evidence="9">
    <location>
        <begin position="1334"/>
        <end position="1343"/>
    </location>
</feature>
<dbReference type="FunFam" id="2.30.30.40:FF:000062">
    <property type="entry name" value="caskin-2 isoform X1"/>
    <property type="match status" value="1"/>
</dbReference>
<dbReference type="InterPro" id="IPR036028">
    <property type="entry name" value="SH3-like_dom_sf"/>
</dbReference>
<dbReference type="InterPro" id="IPR036770">
    <property type="entry name" value="Ankyrin_rpt-contain_sf"/>
</dbReference>
<dbReference type="Pfam" id="PF16600">
    <property type="entry name" value="Caskin1-CID"/>
    <property type="match status" value="1"/>
</dbReference>
<reference evidence="12" key="1">
    <citation type="journal article" date="2004" name="Nature">
        <title>Genome duplication in the teleost fish Tetraodon nigroviridis reveals the early vertebrate proto-karyotype.</title>
        <authorList>
            <person name="Jaillon O."/>
            <person name="Aury J.-M."/>
            <person name="Brunet F."/>
            <person name="Petit J.-L."/>
            <person name="Stange-Thomann N."/>
            <person name="Mauceli E."/>
            <person name="Bouneau L."/>
            <person name="Fischer C."/>
            <person name="Ozouf-Costaz C."/>
            <person name="Bernot A."/>
            <person name="Nicaud S."/>
            <person name="Jaffe D."/>
            <person name="Fisher S."/>
            <person name="Lutfalla G."/>
            <person name="Dossat C."/>
            <person name="Segurens B."/>
            <person name="Dasilva C."/>
            <person name="Salanoubat M."/>
            <person name="Levy M."/>
            <person name="Boudet N."/>
            <person name="Castellano S."/>
            <person name="Anthouard V."/>
            <person name="Jubin C."/>
            <person name="Castelli V."/>
            <person name="Katinka M."/>
            <person name="Vacherie B."/>
            <person name="Biemont C."/>
            <person name="Skalli Z."/>
            <person name="Cattolico L."/>
            <person name="Poulain J."/>
            <person name="De Berardinis V."/>
            <person name="Cruaud C."/>
            <person name="Duprat S."/>
            <person name="Brottier P."/>
            <person name="Coutanceau J.-P."/>
            <person name="Gouzy J."/>
            <person name="Parra G."/>
            <person name="Lardier G."/>
            <person name="Chapple C."/>
            <person name="McKernan K.J."/>
            <person name="McEwan P."/>
            <person name="Bosak S."/>
            <person name="Kellis M."/>
            <person name="Volff J.-N."/>
            <person name="Guigo R."/>
            <person name="Zody M.C."/>
            <person name="Mesirov J."/>
            <person name="Lindblad-Toh K."/>
            <person name="Birren B."/>
            <person name="Nusbaum C."/>
            <person name="Kahn D."/>
            <person name="Robinson-Rechavi M."/>
            <person name="Laudet V."/>
            <person name="Schachter V."/>
            <person name="Quetier F."/>
            <person name="Saurin W."/>
            <person name="Scarpelli C."/>
            <person name="Wincker P."/>
            <person name="Lander E.S."/>
            <person name="Weissenbach J."/>
            <person name="Roest Crollius H."/>
        </authorList>
    </citation>
    <scope>NUCLEOTIDE SEQUENCE [LARGE SCALE GENOMIC DNA]</scope>
</reference>
<dbReference type="GO" id="GO:0005737">
    <property type="term" value="C:cytoplasm"/>
    <property type="evidence" value="ECO:0007669"/>
    <property type="project" value="UniProtKB-SubCell"/>
</dbReference>
<feature type="compositionally biased region" description="Low complexity" evidence="9">
    <location>
        <begin position="758"/>
        <end position="782"/>
    </location>
</feature>
<evidence type="ECO:0000256" key="5">
    <source>
        <dbReference type="ARBA" id="ARBA00022737"/>
    </source>
</evidence>
<feature type="repeat" description="ANK" evidence="7">
    <location>
        <begin position="129"/>
        <end position="153"/>
    </location>
</feature>
<evidence type="ECO:0000313" key="12">
    <source>
        <dbReference type="EMBL" id="CAG05973.1"/>
    </source>
</evidence>
<gene>
    <name evidence="12" type="ORF">GSTENG00026176001</name>
</gene>
<feature type="compositionally biased region" description="Low complexity" evidence="9">
    <location>
        <begin position="367"/>
        <end position="393"/>
    </location>
</feature>
<evidence type="ECO:0000256" key="1">
    <source>
        <dbReference type="ARBA" id="ARBA00004496"/>
    </source>
</evidence>
<dbReference type="Pfam" id="PF12796">
    <property type="entry name" value="Ank_2"/>
    <property type="match status" value="1"/>
</dbReference>
<feature type="compositionally biased region" description="Low complexity" evidence="9">
    <location>
        <begin position="1210"/>
        <end position="1220"/>
    </location>
</feature>
<dbReference type="PROSITE" id="PS50088">
    <property type="entry name" value="ANK_REPEAT"/>
    <property type="match status" value="3"/>
</dbReference>
<feature type="region of interest" description="Disordered" evidence="9">
    <location>
        <begin position="426"/>
        <end position="452"/>
    </location>
</feature>
<feature type="compositionally biased region" description="Polar residues" evidence="9">
    <location>
        <begin position="663"/>
        <end position="681"/>
    </location>
</feature>
<dbReference type="InterPro" id="IPR035497">
    <property type="entry name" value="Caskin1/2_SAM_1"/>
</dbReference>
<dbReference type="InterPro" id="IPR035495">
    <property type="entry name" value="Caskin1_SH3"/>
</dbReference>
<dbReference type="Gene3D" id="1.10.150.50">
    <property type="entry name" value="Transcription Factor, Ets-1"/>
    <property type="match status" value="2"/>
</dbReference>
<feature type="compositionally biased region" description="Pro residues" evidence="9">
    <location>
        <begin position="1291"/>
        <end position="1306"/>
    </location>
</feature>
<keyword evidence="5" id="KW-0677">Repeat</keyword>
<dbReference type="InterPro" id="IPR033635">
    <property type="entry name" value="ANKS1/Caskin"/>
</dbReference>
<feature type="region of interest" description="Disordered" evidence="9">
    <location>
        <begin position="1079"/>
        <end position="1418"/>
    </location>
</feature>
<feature type="compositionally biased region" description="Pro residues" evidence="9">
    <location>
        <begin position="748"/>
        <end position="757"/>
    </location>
</feature>
<feature type="compositionally biased region" description="Low complexity" evidence="9">
    <location>
        <begin position="719"/>
        <end position="737"/>
    </location>
</feature>
<comment type="subcellular location">
    <subcellularLocation>
        <location evidence="1">Cytoplasm</location>
    </subcellularLocation>
</comment>
<dbReference type="Pfam" id="PF13637">
    <property type="entry name" value="Ank_4"/>
    <property type="match status" value="1"/>
</dbReference>
<dbReference type="InterPro" id="IPR002110">
    <property type="entry name" value="Ankyrin_rpt"/>
</dbReference>
<dbReference type="SMART" id="SM00454">
    <property type="entry name" value="SAM"/>
    <property type="match status" value="2"/>
</dbReference>
<dbReference type="PANTHER" id="PTHR24174:SF11">
    <property type="entry name" value="CASKIN-1"/>
    <property type="match status" value="1"/>
</dbReference>
<dbReference type="Pfam" id="PF16632">
    <property type="entry name" value="Caskin-tail"/>
    <property type="match status" value="1"/>
</dbReference>
<evidence type="ECO:0000259" key="11">
    <source>
        <dbReference type="PROSITE" id="PS50105"/>
    </source>
</evidence>
<keyword evidence="4" id="KW-0597">Phosphoprotein</keyword>
<feature type="compositionally biased region" description="Pro residues" evidence="9">
    <location>
        <begin position="1344"/>
        <end position="1391"/>
    </location>
</feature>
<feature type="domain" description="SH3" evidence="10">
    <location>
        <begin position="263"/>
        <end position="329"/>
    </location>
</feature>
<feature type="compositionally biased region" description="Polar residues" evidence="9">
    <location>
        <begin position="1178"/>
        <end position="1188"/>
    </location>
</feature>
<feature type="compositionally biased region" description="Low complexity" evidence="9">
    <location>
        <begin position="813"/>
        <end position="827"/>
    </location>
</feature>
<dbReference type="SMART" id="SM00326">
    <property type="entry name" value="SH3"/>
    <property type="match status" value="1"/>
</dbReference>
<dbReference type="Gene3D" id="1.25.40.20">
    <property type="entry name" value="Ankyrin repeat-containing domain"/>
    <property type="match status" value="2"/>
</dbReference>
<dbReference type="PROSITE" id="PS50002">
    <property type="entry name" value="SH3"/>
    <property type="match status" value="1"/>
</dbReference>
<dbReference type="PROSITE" id="PS50297">
    <property type="entry name" value="ANK_REP_REGION"/>
    <property type="match status" value="3"/>
</dbReference>
<dbReference type="Pfam" id="PF07653">
    <property type="entry name" value="SH3_2"/>
    <property type="match status" value="1"/>
</dbReference>
<feature type="compositionally biased region" description="Low complexity" evidence="9">
    <location>
        <begin position="435"/>
        <end position="445"/>
    </location>
</feature>
<feature type="repeat" description="ANK" evidence="7">
    <location>
        <begin position="202"/>
        <end position="234"/>
    </location>
</feature>
<feature type="region of interest" description="Disordered" evidence="9">
    <location>
        <begin position="619"/>
        <end position="1015"/>
    </location>
</feature>
<keyword evidence="2 8" id="KW-0728">SH3 domain</keyword>
<dbReference type="InterPro" id="IPR035498">
    <property type="entry name" value="Caskin1/2_SAM_2"/>
</dbReference>
<keyword evidence="3" id="KW-0963">Cytoplasm</keyword>
<reference evidence="12" key="2">
    <citation type="submission" date="2004-02" db="EMBL/GenBank/DDBJ databases">
        <authorList>
            <consortium name="Genoscope"/>
            <consortium name="Whitehead Institute Centre for Genome Research"/>
        </authorList>
    </citation>
    <scope>NUCLEOTIDE SEQUENCE</scope>
</reference>
<evidence type="ECO:0000259" key="10">
    <source>
        <dbReference type="PROSITE" id="PS50002"/>
    </source>
</evidence>
<feature type="compositionally biased region" description="Pro residues" evidence="9">
    <location>
        <begin position="1108"/>
        <end position="1117"/>
    </location>
</feature>
<feature type="compositionally biased region" description="Polar residues" evidence="9">
    <location>
        <begin position="1314"/>
        <end position="1326"/>
    </location>
</feature>
<dbReference type="Gene3D" id="2.30.30.40">
    <property type="entry name" value="SH3 Domains"/>
    <property type="match status" value="1"/>
</dbReference>
<feature type="domain" description="SAM" evidence="11">
    <location>
        <begin position="554"/>
        <end position="618"/>
    </location>
</feature>
<sequence>MGKDQELLQAVKTEDLLTVQKLLQRPRPGKASSLLCIMLHSMEIWSSSLCCWSHRLPLTSGTRKGCGRCTTQPGRGRRTHEDAAQIWFLGQWPIRRGADPAPPGGAHGHYDVSEMLLQHQSNPCIVDNAGKTPLDLACEFGRVGVVQLLLSSNMCAALLEPKKGDTTDPNGTSPLHLAAKNGHIDIIRLLIQAGIDINRQTKAGTALHEAALCGKTDVVRLLLESGINATVRNTYSQTALDIVYQFTATQASREIKQLLRDASAALQVRALKDYCNNYDLTSLNIKAGDVITVLEQHPDGRWKGCIHDNRTGNDRVGYFPSTMVEVISKRTGCRGTEASPHCSPTPSCGPHGGSNEEIWVLRKPVAGGDRSSLGSSSSVNSVRSSGSGQSAGSAPHILHAQAEGVKLLATVLSQSAKAKEHLLEQTKSMDQPAGSNSSSRTSSQSGCPLHEAPPYEATAARKGEGPGEGKLASSVLRMLGCSHDPSSEAVVQWLSDFQLQVYAPNFLGAGYDLPTISRMTPEDLTAIGITKPGHRKKLTSEINKVSVSEWLPEHKPANLGEWLSAIGLSQYHQVLVQNGYENIEFITDITWEDLQEIGITKLGHQKKLMLAVKRLAEMQRSSEGRSSFKKKPPPITQQQEVMSMDSPPPDVVPSFSAEVMSPKMSTFQDSELSSELQNAMSQPGHEISKAQRARSFSKDHDEAMTGGGGPPKKEARTMRQQSSQGSSSSSRGSVSSQGKRHSHSHSQPAPPYTPPHTPTKTRTSSSSSTSSAQSIASPQSKPKPAHFGQGERPQSPRSHSNQSPTHRGALCTQPQPQQFHPQHQTHPQPHPQPQVTEVKDNQQSQVPLLCLPPEGEMPEGDGAESSALQKKRAHSLNRYAVSDGEGDEPVGGGRNGGKAPAAGGQGSAASKAEGEKYATVTHRVSRSHSVRNQDKSASRNQTQSFALRQKKKGPPPPPPKRSSSAISSSNSNLADANAQPQTHATAGGLLDVPYHQQRRASDLGVSVETAPVETNSAGSVRSIAAMLEMSSIGGGAKGMALQKNFLQVGKTREAIGLDGEVVNRRRTISGPVTELVEAARREQPAPSAPPPPSAESRSPPASSSPAASSPPHPPPEANPTLKRRPRSTKSQPNGADFTLQESSTVKRRPKSRDKEPDGFAELAAANGEPAGAAPPNTTQPAAFQNGTATVKRRPTSDASVTEQPEPQPQPQYQSPPQAAAARRRNSVEQAAPGSTDGGPARKPKPPVSPKPIVAQIKRQGGPQTPPHPASNKSIPLPGPGTPGSPVEGKKIPPPVSPKPAPPPTAPKPAKLVHSMTSPSCHSTTTAPAPVRQHSLASRQSSSPPGLPPTNIPSPPNAKPLSPSPQSPHTPQTPPTPQTPATPSPTPPPVKPPRSSIGGVSVDSGTPGGGVTTPTPTTTDFSVDFLVQQKLEETSASLAAALQAVEDKILHQEDSVAEQKTTVSILDDIGSMFDDLADQLDAMLE</sequence>
<dbReference type="InterPro" id="IPR001452">
    <property type="entry name" value="SH3_domain"/>
</dbReference>
<name>Q4S059_TETNG</name>
<dbReference type="OrthoDB" id="6156898at2759"/>
<feature type="compositionally biased region" description="Low complexity" evidence="9">
    <location>
        <begin position="961"/>
        <end position="971"/>
    </location>
</feature>
<dbReference type="FunFam" id="1.10.150.50:FF:000028">
    <property type="entry name" value="caskin-2 isoform X2"/>
    <property type="match status" value="1"/>
</dbReference>
<dbReference type="SUPFAM" id="SSF50044">
    <property type="entry name" value="SH3-domain"/>
    <property type="match status" value="1"/>
</dbReference>
<protein>
    <submittedName>
        <fullName evidence="12">Chromosome undetermined SCAF14784, whole genome shotgun sequence</fullName>
    </submittedName>
</protein>
<feature type="compositionally biased region" description="Polar residues" evidence="9">
    <location>
        <begin position="1128"/>
        <end position="1143"/>
    </location>
</feature>
<evidence type="ECO:0000256" key="3">
    <source>
        <dbReference type="ARBA" id="ARBA00022490"/>
    </source>
</evidence>
<dbReference type="PANTHER" id="PTHR24174">
    <property type="entry name" value="ANKYRIN REPEAT AND STERILE ALPHA MOTIF DOMAIN-CONTAINING PROTEIN 1"/>
    <property type="match status" value="1"/>
</dbReference>
<feature type="repeat" description="ANK" evidence="7">
    <location>
        <begin position="170"/>
        <end position="202"/>
    </location>
</feature>
<dbReference type="FunFam" id="1.25.40.20:FF:000042">
    <property type="entry name" value="caskin-2 isoform X2"/>
    <property type="match status" value="1"/>
</dbReference>
<dbReference type="SUPFAM" id="SSF47769">
    <property type="entry name" value="SAM/Pointed domain"/>
    <property type="match status" value="2"/>
</dbReference>
<feature type="compositionally biased region" description="Low complexity" evidence="9">
    <location>
        <begin position="1094"/>
        <end position="1107"/>
    </location>
</feature>
<feature type="compositionally biased region" description="Polar residues" evidence="9">
    <location>
        <begin position="795"/>
        <end position="805"/>
    </location>
</feature>
<dbReference type="InterPro" id="IPR032117">
    <property type="entry name" value="Caskin_C"/>
</dbReference>
<dbReference type="PRINTS" id="PR01415">
    <property type="entry name" value="ANKYRIN"/>
</dbReference>
<feature type="domain" description="SAM" evidence="11">
    <location>
        <begin position="485"/>
        <end position="548"/>
    </location>
</feature>
<dbReference type="Pfam" id="PF07647">
    <property type="entry name" value="SAM_2"/>
    <property type="match status" value="1"/>
</dbReference>
<dbReference type="CDD" id="cd12062">
    <property type="entry name" value="SH3_Caskin1"/>
    <property type="match status" value="1"/>
</dbReference>
<dbReference type="FunFam" id="1.10.150.50:FF:000032">
    <property type="entry name" value="caskin-1 isoform X1"/>
    <property type="match status" value="1"/>
</dbReference>
<proteinExistence type="predicted"/>
<evidence type="ECO:0000256" key="8">
    <source>
        <dbReference type="PROSITE-ProRule" id="PRU00192"/>
    </source>
</evidence>
<dbReference type="EMBL" id="CAAE01014784">
    <property type="protein sequence ID" value="CAG05973.1"/>
    <property type="molecule type" value="Genomic_DNA"/>
</dbReference>
<dbReference type="Pfam" id="PF00536">
    <property type="entry name" value="SAM_1"/>
    <property type="match status" value="1"/>
</dbReference>
<dbReference type="InterPro" id="IPR013761">
    <property type="entry name" value="SAM/pointed_sf"/>
</dbReference>
<evidence type="ECO:0000256" key="4">
    <source>
        <dbReference type="ARBA" id="ARBA00022553"/>
    </source>
</evidence>
<feature type="compositionally biased region" description="Low complexity" evidence="9">
    <location>
        <begin position="1160"/>
        <end position="1176"/>
    </location>
</feature>
<dbReference type="Pfam" id="PF16907">
    <property type="entry name" value="Caskin-Pro-rich"/>
    <property type="match status" value="1"/>
</dbReference>
<evidence type="ECO:0000256" key="6">
    <source>
        <dbReference type="ARBA" id="ARBA00023043"/>
    </source>
</evidence>
<feature type="region of interest" description="Disordered" evidence="9">
    <location>
        <begin position="334"/>
        <end position="394"/>
    </location>
</feature>
<dbReference type="CDD" id="cd09497">
    <property type="entry name" value="SAM_caskin1_2_repeat1"/>
    <property type="match status" value="1"/>
</dbReference>
<dbReference type="PROSITE" id="PS50105">
    <property type="entry name" value="SAM_DOMAIN"/>
    <property type="match status" value="2"/>
</dbReference>
<feature type="compositionally biased region" description="Low complexity" evidence="9">
    <location>
        <begin position="897"/>
        <end position="911"/>
    </location>
</feature>
<evidence type="ECO:0000256" key="9">
    <source>
        <dbReference type="SAM" id="MobiDB-lite"/>
    </source>
</evidence>
<dbReference type="InterPro" id="IPR001660">
    <property type="entry name" value="SAM"/>
</dbReference>
<dbReference type="SMART" id="SM00248">
    <property type="entry name" value="ANK"/>
    <property type="match status" value="3"/>
</dbReference>
<keyword evidence="6 7" id="KW-0040">ANK repeat</keyword>
<feature type="compositionally biased region" description="Polar residues" evidence="9">
    <location>
        <begin position="972"/>
        <end position="984"/>
    </location>
</feature>
<dbReference type="InterPro" id="IPR032232">
    <property type="entry name" value="Caskin1-CID"/>
</dbReference>